<keyword evidence="2" id="KW-1185">Reference proteome</keyword>
<organism evidence="1 2">
    <name type="scientific">Caerostris darwini</name>
    <dbReference type="NCBI Taxonomy" id="1538125"/>
    <lineage>
        <taxon>Eukaryota</taxon>
        <taxon>Metazoa</taxon>
        <taxon>Ecdysozoa</taxon>
        <taxon>Arthropoda</taxon>
        <taxon>Chelicerata</taxon>
        <taxon>Arachnida</taxon>
        <taxon>Araneae</taxon>
        <taxon>Araneomorphae</taxon>
        <taxon>Entelegynae</taxon>
        <taxon>Araneoidea</taxon>
        <taxon>Araneidae</taxon>
        <taxon>Caerostris</taxon>
    </lineage>
</organism>
<comment type="caution">
    <text evidence="1">The sequence shown here is derived from an EMBL/GenBank/DDBJ whole genome shotgun (WGS) entry which is preliminary data.</text>
</comment>
<dbReference type="EMBL" id="BPLQ01008377">
    <property type="protein sequence ID" value="GIY36861.1"/>
    <property type="molecule type" value="Genomic_DNA"/>
</dbReference>
<dbReference type="AlphaFoldDB" id="A0AAV4SUN8"/>
<evidence type="ECO:0000313" key="1">
    <source>
        <dbReference type="EMBL" id="GIY36861.1"/>
    </source>
</evidence>
<dbReference type="Proteomes" id="UP001054837">
    <property type="component" value="Unassembled WGS sequence"/>
</dbReference>
<name>A0AAV4SUN8_9ARAC</name>
<reference evidence="1 2" key="1">
    <citation type="submission" date="2021-06" db="EMBL/GenBank/DDBJ databases">
        <title>Caerostris darwini draft genome.</title>
        <authorList>
            <person name="Kono N."/>
            <person name="Arakawa K."/>
        </authorList>
    </citation>
    <scope>NUCLEOTIDE SEQUENCE [LARGE SCALE GENOMIC DNA]</scope>
</reference>
<gene>
    <name evidence="1" type="ORF">CDAR_376811</name>
</gene>
<protein>
    <submittedName>
        <fullName evidence="1">Uncharacterized protein</fullName>
    </submittedName>
</protein>
<accession>A0AAV4SUN8</accession>
<sequence length="127" mass="14470">MIRPQFNRFERLFIQISPSLILPEKVGPLIATILQDCTLVRDQGLFLGREGGVMGWPNASPLGGNRWNADRSLCAAVLIEQLMQILIKLLRARNGHRATFVCRIVILQMNCYKSQFIFLGFLDFMMS</sequence>
<evidence type="ECO:0000313" key="2">
    <source>
        <dbReference type="Proteomes" id="UP001054837"/>
    </source>
</evidence>
<proteinExistence type="predicted"/>